<dbReference type="PANTHER" id="PTHR37810">
    <property type="entry name" value="IMMUNITY PROTEIN SDPI"/>
    <property type="match status" value="1"/>
</dbReference>
<name>A0A2C6MFE9_9FIRM</name>
<dbReference type="Pfam" id="PF07853">
    <property type="entry name" value="DUF1648"/>
    <property type="match status" value="1"/>
</dbReference>
<comment type="caution">
    <text evidence="3">The sequence shown here is derived from an EMBL/GenBank/DDBJ whole genome shotgun (WGS) entry which is preliminary data.</text>
</comment>
<keyword evidence="1" id="KW-0472">Membrane</keyword>
<feature type="transmembrane region" description="Helical" evidence="1">
    <location>
        <begin position="105"/>
        <end position="125"/>
    </location>
</feature>
<accession>A0A2C6MFE9</accession>
<reference evidence="3 4" key="1">
    <citation type="submission" date="2013-09" db="EMBL/GenBank/DDBJ databases">
        <title>Biodegradation of hydrocarbons in the deep terrestrial subsurface : characterization of a microbial consortium composed of two Desulfotomaculum species originating from a deep geological formation.</title>
        <authorList>
            <person name="Aullo T."/>
            <person name="Berlendis S."/>
            <person name="Lascourreges J.-F."/>
            <person name="Dessort D."/>
            <person name="Saint-Laurent S."/>
            <person name="Schraauwers B."/>
            <person name="Mas J."/>
            <person name="Magot M."/>
            <person name="Ranchou-Peyruse A."/>
        </authorList>
    </citation>
    <scope>NUCLEOTIDE SEQUENCE [LARGE SCALE GENOMIC DNA]</scope>
    <source>
        <strain evidence="3 4">Bs107</strain>
    </source>
</reference>
<protein>
    <recommendedName>
        <fullName evidence="2">DUF1648 domain-containing protein</fullName>
    </recommendedName>
</protein>
<gene>
    <name evidence="3" type="ORF">P378_10125</name>
</gene>
<keyword evidence="1" id="KW-0812">Transmembrane</keyword>
<dbReference type="AlphaFoldDB" id="A0A2C6MFE9"/>
<sequence>MRKIGLTHRLALPGALVVLTAYLAVVNYPTLPEQIPTHFGSSGTPDSWGRKTFSGVFSLPFLQITLYAVLSGLVTVFTRRRDIRNMINLPKRDQLTEGQLEKIRIIIVDGMSLLNLVTCAMLFYIQYGTFQIVRGAWAGLGPFIWLFTVFILATSAWMLYRIFLARK</sequence>
<proteinExistence type="predicted"/>
<dbReference type="EMBL" id="AWQQ01000051">
    <property type="protein sequence ID" value="PHJ38412.1"/>
    <property type="molecule type" value="Genomic_DNA"/>
</dbReference>
<dbReference type="PANTHER" id="PTHR37810:SF5">
    <property type="entry name" value="IMMUNITY PROTEIN SDPI"/>
    <property type="match status" value="1"/>
</dbReference>
<organism evidence="3 4">
    <name type="scientific">Desulforamulus profundi</name>
    <dbReference type="NCBI Taxonomy" id="1383067"/>
    <lineage>
        <taxon>Bacteria</taxon>
        <taxon>Bacillati</taxon>
        <taxon>Bacillota</taxon>
        <taxon>Clostridia</taxon>
        <taxon>Eubacteriales</taxon>
        <taxon>Peptococcaceae</taxon>
        <taxon>Desulforamulus</taxon>
    </lineage>
</organism>
<keyword evidence="4" id="KW-1185">Reference proteome</keyword>
<dbReference type="InterPro" id="IPR012867">
    <property type="entry name" value="DUF1648"/>
</dbReference>
<evidence type="ECO:0000259" key="2">
    <source>
        <dbReference type="Pfam" id="PF07853"/>
    </source>
</evidence>
<dbReference type="GO" id="GO:0009636">
    <property type="term" value="P:response to toxic substance"/>
    <property type="evidence" value="ECO:0007669"/>
    <property type="project" value="TreeGrafter"/>
</dbReference>
<evidence type="ECO:0000313" key="4">
    <source>
        <dbReference type="Proteomes" id="UP000222564"/>
    </source>
</evidence>
<feature type="transmembrane region" description="Helical" evidence="1">
    <location>
        <begin position="137"/>
        <end position="160"/>
    </location>
</feature>
<dbReference type="Proteomes" id="UP000222564">
    <property type="component" value="Unassembled WGS sequence"/>
</dbReference>
<dbReference type="RefSeq" id="WP_099083015.1">
    <property type="nucleotide sequence ID" value="NZ_AWQQ01000051.1"/>
</dbReference>
<evidence type="ECO:0000256" key="1">
    <source>
        <dbReference type="SAM" id="Phobius"/>
    </source>
</evidence>
<dbReference type="OrthoDB" id="9808690at2"/>
<evidence type="ECO:0000313" key="3">
    <source>
        <dbReference type="EMBL" id="PHJ38412.1"/>
    </source>
</evidence>
<keyword evidence="1" id="KW-1133">Transmembrane helix</keyword>
<feature type="transmembrane region" description="Helical" evidence="1">
    <location>
        <begin position="56"/>
        <end position="77"/>
    </location>
</feature>
<feature type="domain" description="DUF1648" evidence="2">
    <location>
        <begin position="16"/>
        <end position="64"/>
    </location>
</feature>